<keyword evidence="1" id="KW-1133">Transmembrane helix</keyword>
<evidence type="ECO:0000313" key="2">
    <source>
        <dbReference type="EMBL" id="BDU75502.1"/>
    </source>
</evidence>
<feature type="transmembrane region" description="Helical" evidence="1">
    <location>
        <begin position="71"/>
        <end position="92"/>
    </location>
</feature>
<sequence>MSEHEEMKEYAGGWMTERKGTDIPPFLKLAFPVIGLGCTAYIVLQMMGDVHHATRGKFVQEFNKVSQTSPALQYFVAALALIYVVITVIFTFKAFKED</sequence>
<keyword evidence="3" id="KW-1185">Reference proteome</keyword>
<dbReference type="AlphaFoldDB" id="A0AA48KCN0"/>
<dbReference type="KEGG" id="msea:METESE_04600"/>
<dbReference type="EMBL" id="AP027081">
    <property type="protein sequence ID" value="BDU75502.1"/>
    <property type="molecule type" value="Genomic_DNA"/>
</dbReference>
<proteinExistence type="predicted"/>
<protein>
    <submittedName>
        <fullName evidence="2">Uncharacterized protein</fullName>
    </submittedName>
</protein>
<evidence type="ECO:0000313" key="3">
    <source>
        <dbReference type="Proteomes" id="UP001228113"/>
    </source>
</evidence>
<reference evidence="2" key="1">
    <citation type="journal article" date="2023" name="Int. J. Syst. Evol. Microbiol.">
        <title>Mesoterricola silvestris gen. nov., sp. nov., Mesoterricola sediminis sp. nov., Geothrix oryzae sp. nov., Geothrix edaphica sp. nov., Geothrix rubra sp. nov., and Geothrix limicola sp. nov., six novel members of Acidobacteriota isolated from soils.</title>
        <authorList>
            <person name="Itoh H."/>
            <person name="Sugisawa Y."/>
            <person name="Mise K."/>
            <person name="Xu Z."/>
            <person name="Kuniyasu M."/>
            <person name="Ushijima N."/>
            <person name="Kawano K."/>
            <person name="Kobayashi E."/>
            <person name="Shiratori Y."/>
            <person name="Masuda Y."/>
            <person name="Senoo K."/>
        </authorList>
    </citation>
    <scope>NUCLEOTIDE SEQUENCE</scope>
    <source>
        <strain evidence="2">W786</strain>
    </source>
</reference>
<name>A0AA48KCN0_9BACT</name>
<organism evidence="2 3">
    <name type="scientific">Mesoterricola sediminis</name>
    <dbReference type="NCBI Taxonomy" id="2927980"/>
    <lineage>
        <taxon>Bacteria</taxon>
        <taxon>Pseudomonadati</taxon>
        <taxon>Acidobacteriota</taxon>
        <taxon>Holophagae</taxon>
        <taxon>Holophagales</taxon>
        <taxon>Holophagaceae</taxon>
        <taxon>Mesoterricola</taxon>
    </lineage>
</organism>
<dbReference type="Proteomes" id="UP001228113">
    <property type="component" value="Chromosome"/>
</dbReference>
<feature type="transmembrane region" description="Helical" evidence="1">
    <location>
        <begin position="26"/>
        <end position="44"/>
    </location>
</feature>
<gene>
    <name evidence="2" type="ORF">METESE_04600</name>
</gene>
<keyword evidence="1" id="KW-0472">Membrane</keyword>
<keyword evidence="1" id="KW-0812">Transmembrane</keyword>
<evidence type="ECO:0000256" key="1">
    <source>
        <dbReference type="SAM" id="Phobius"/>
    </source>
</evidence>
<dbReference type="RefSeq" id="WP_243330658.1">
    <property type="nucleotide sequence ID" value="NZ_AP027081.1"/>
</dbReference>
<accession>A0AA48KCN0</accession>